<feature type="region of interest" description="Disordered" evidence="8">
    <location>
        <begin position="148"/>
        <end position="189"/>
    </location>
</feature>
<reference evidence="11" key="1">
    <citation type="submission" date="2013-07" db="EMBL/GenBank/DDBJ databases">
        <authorList>
            <person name="Geib S."/>
        </authorList>
    </citation>
    <scope>NUCLEOTIDE SEQUENCE</scope>
</reference>
<reference evidence="11" key="2">
    <citation type="journal article" date="2014" name="BMC Genomics">
        <title>A genomic perspective to assessing quality of mass-reared SIT flies used in Mediterranean fruit fly (Ceratitis capitata) eradication in California.</title>
        <authorList>
            <person name="Calla B."/>
            <person name="Hall B."/>
            <person name="Hou S."/>
            <person name="Geib S.M."/>
        </authorList>
    </citation>
    <scope>NUCLEOTIDE SEQUENCE</scope>
</reference>
<feature type="domain" description="C2H2-type" evidence="9">
    <location>
        <begin position="456"/>
        <end position="479"/>
    </location>
</feature>
<evidence type="ECO:0000256" key="1">
    <source>
        <dbReference type="ARBA" id="ARBA00004123"/>
    </source>
</evidence>
<dbReference type="FunFam" id="3.30.160.60:FF:000145">
    <property type="entry name" value="Zinc finger protein 574"/>
    <property type="match status" value="1"/>
</dbReference>
<keyword evidence="12" id="KW-1185">Reference proteome</keyword>
<dbReference type="OrthoDB" id="7951541at2759"/>
<dbReference type="InterPro" id="IPR036236">
    <property type="entry name" value="Znf_C2H2_sf"/>
</dbReference>
<proteinExistence type="evidence at transcript level"/>
<accession>W8C2K1</accession>
<feature type="domain" description="C2H2-type" evidence="9">
    <location>
        <begin position="317"/>
        <end position="345"/>
    </location>
</feature>
<dbReference type="InterPro" id="IPR013087">
    <property type="entry name" value="Znf_C2H2_type"/>
</dbReference>
<dbReference type="GO" id="GO:0000978">
    <property type="term" value="F:RNA polymerase II cis-regulatory region sequence-specific DNA binding"/>
    <property type="evidence" value="ECO:0007669"/>
    <property type="project" value="TreeGrafter"/>
</dbReference>
<dbReference type="Proteomes" id="UP000606786">
    <property type="component" value="Unassembled WGS sequence"/>
</dbReference>
<dbReference type="GO" id="GO:0005634">
    <property type="term" value="C:nucleus"/>
    <property type="evidence" value="ECO:0007669"/>
    <property type="project" value="UniProtKB-SubCell"/>
</dbReference>
<feature type="compositionally biased region" description="Acidic residues" evidence="8">
    <location>
        <begin position="75"/>
        <end position="88"/>
    </location>
</feature>
<feature type="region of interest" description="Disordered" evidence="8">
    <location>
        <begin position="497"/>
        <end position="519"/>
    </location>
</feature>
<evidence type="ECO:0000256" key="6">
    <source>
        <dbReference type="ARBA" id="ARBA00023242"/>
    </source>
</evidence>
<dbReference type="PANTHER" id="PTHR23226:SF416">
    <property type="entry name" value="FI01424P"/>
    <property type="match status" value="1"/>
</dbReference>
<keyword evidence="4 7" id="KW-0863">Zinc-finger</keyword>
<feature type="domain" description="C2H2-type" evidence="9">
    <location>
        <begin position="428"/>
        <end position="455"/>
    </location>
</feature>
<dbReference type="PROSITE" id="PS50157">
    <property type="entry name" value="ZINC_FINGER_C2H2_2"/>
    <property type="match status" value="9"/>
</dbReference>
<keyword evidence="6" id="KW-0539">Nucleus</keyword>
<organism evidence="11">
    <name type="scientific">Ceratitis capitata</name>
    <name type="common">Mediterranean fruit fly</name>
    <name type="synonym">Tephritis capitata</name>
    <dbReference type="NCBI Taxonomy" id="7213"/>
    <lineage>
        <taxon>Eukaryota</taxon>
        <taxon>Metazoa</taxon>
        <taxon>Ecdysozoa</taxon>
        <taxon>Arthropoda</taxon>
        <taxon>Hexapoda</taxon>
        <taxon>Insecta</taxon>
        <taxon>Pterygota</taxon>
        <taxon>Neoptera</taxon>
        <taxon>Endopterygota</taxon>
        <taxon>Diptera</taxon>
        <taxon>Brachycera</taxon>
        <taxon>Muscomorpha</taxon>
        <taxon>Tephritoidea</taxon>
        <taxon>Tephritidae</taxon>
        <taxon>Ceratitis</taxon>
        <taxon>Ceratitis</taxon>
    </lineage>
</organism>
<dbReference type="PROSITE" id="PS00028">
    <property type="entry name" value="ZINC_FINGER_C2H2_1"/>
    <property type="match status" value="9"/>
</dbReference>
<dbReference type="Pfam" id="PF00096">
    <property type="entry name" value="zf-C2H2"/>
    <property type="match status" value="5"/>
</dbReference>
<dbReference type="Gene3D" id="3.30.160.60">
    <property type="entry name" value="Classic Zinc Finger"/>
    <property type="match status" value="8"/>
</dbReference>
<sequence length="572" mass="66115">MDKPHAVESVFVPGYPLFKTQALTSQQIFVASLPVICEPDIVVKTEEEDSLTSDGCKAQDTADAGNDDHFRYSSEDSDTDEENSDSNEEEYKSSESETPDDNKKQKRKRLKATESLSEESKFTCKICSADFQRHSNYTIHMKRKHNVFGESINSKTSEDDSKKEAKKDSEPKQDVIDKPKRKRSKSSEKLVLEPKVSCKICSMGFQRHSNYITHMKKKHKEELRKNPEYGIDPDEIPKKKRLKASEKRALIPKIACKICLMGFQRHSNYTSHMKKIHKIVGESLPYSCPNCPRKYEFEYELKRHMLKYIPIDDRRVFPCPQCDRKFQSQVHVARHIRFVHEDIRPFVCEECGEAVHTKTILNEHMLTHSNLRPFECKICGTSFKKKNRLKRHMEIHGEKHICTICGKELSSRATLNKHLLVHTEEKAHKCEYCGRAFKLIKTLKVHLNIHTGEKRYECEFCDRIFTAPSTRRQHKKKVHPEKLLELEAPASASKRICSENDDKTNITQNTSNSLTPKSNDAMNAEAIDFSSNVNLPTTSSNMFYKNSTTTSTRDYSLPDFKVLDFVGRMMME</sequence>
<dbReference type="PANTHER" id="PTHR23226">
    <property type="entry name" value="ZINC FINGER AND SCAN DOMAIN-CONTAINING"/>
    <property type="match status" value="1"/>
</dbReference>
<dbReference type="KEGG" id="ccat:101461640"/>
<dbReference type="GeneID" id="101461640"/>
<dbReference type="SUPFAM" id="SSF57667">
    <property type="entry name" value="beta-beta-alpha zinc fingers"/>
    <property type="match status" value="4"/>
</dbReference>
<evidence type="ECO:0000256" key="7">
    <source>
        <dbReference type="PROSITE-ProRule" id="PRU00042"/>
    </source>
</evidence>
<keyword evidence="5" id="KW-0862">Zinc</keyword>
<dbReference type="GO" id="GO:0000981">
    <property type="term" value="F:DNA-binding transcription factor activity, RNA polymerase II-specific"/>
    <property type="evidence" value="ECO:0007669"/>
    <property type="project" value="TreeGrafter"/>
</dbReference>
<comment type="subcellular location">
    <subcellularLocation>
        <location evidence="1">Nucleus</location>
    </subcellularLocation>
</comment>
<evidence type="ECO:0000313" key="11">
    <source>
        <dbReference type="EMBL" id="JAB95959.1"/>
    </source>
</evidence>
<evidence type="ECO:0000259" key="9">
    <source>
        <dbReference type="PROSITE" id="PS50157"/>
    </source>
</evidence>
<reference evidence="10" key="3">
    <citation type="submission" date="2020-11" db="EMBL/GenBank/DDBJ databases">
        <authorList>
            <person name="Whitehead M."/>
        </authorList>
    </citation>
    <scope>NUCLEOTIDE SEQUENCE</scope>
    <source>
        <strain evidence="10">EGII</strain>
    </source>
</reference>
<evidence type="ECO:0000256" key="4">
    <source>
        <dbReference type="ARBA" id="ARBA00022771"/>
    </source>
</evidence>
<dbReference type="GO" id="GO:0008270">
    <property type="term" value="F:zinc ion binding"/>
    <property type="evidence" value="ECO:0007669"/>
    <property type="project" value="UniProtKB-KW"/>
</dbReference>
<evidence type="ECO:0000256" key="2">
    <source>
        <dbReference type="ARBA" id="ARBA00022723"/>
    </source>
</evidence>
<keyword evidence="2" id="KW-0479">Metal-binding</keyword>
<name>W8C2K1_CERCA</name>
<dbReference type="SMART" id="SM00355">
    <property type="entry name" value="ZnF_C2H2"/>
    <property type="match status" value="10"/>
</dbReference>
<evidence type="ECO:0000256" key="3">
    <source>
        <dbReference type="ARBA" id="ARBA00022737"/>
    </source>
</evidence>
<feature type="compositionally biased region" description="Basic and acidic residues" evidence="8">
    <location>
        <begin position="156"/>
        <end position="178"/>
    </location>
</feature>
<protein>
    <submittedName>
        <fullName evidence="10">(Mediterranean fruit fly) hypothetical protein</fullName>
    </submittedName>
</protein>
<dbReference type="EMBL" id="CAJHJT010000012">
    <property type="protein sequence ID" value="CAD6999161.1"/>
    <property type="molecule type" value="Genomic_DNA"/>
</dbReference>
<feature type="domain" description="C2H2-type" evidence="9">
    <location>
        <begin position="122"/>
        <end position="145"/>
    </location>
</feature>
<dbReference type="AlphaFoldDB" id="W8C2K1"/>
<evidence type="ECO:0000256" key="8">
    <source>
        <dbReference type="SAM" id="MobiDB-lite"/>
    </source>
</evidence>
<feature type="domain" description="C2H2-type" evidence="9">
    <location>
        <begin position="400"/>
        <end position="427"/>
    </location>
</feature>
<keyword evidence="3" id="KW-0677">Repeat</keyword>
<gene>
    <name evidence="11" type="primary">ZN734</name>
    <name evidence="10" type="ORF">CCAP1982_LOCUS7698</name>
</gene>
<feature type="domain" description="C2H2-type" evidence="9">
    <location>
        <begin position="196"/>
        <end position="224"/>
    </location>
</feature>
<feature type="region of interest" description="Disordered" evidence="8">
    <location>
        <begin position="48"/>
        <end position="112"/>
    </location>
</feature>
<dbReference type="FunFam" id="3.30.160.60:FF:000065">
    <property type="entry name" value="B-cell CLL/lymphoma 6, member B"/>
    <property type="match status" value="1"/>
</dbReference>
<feature type="compositionally biased region" description="Basic and acidic residues" evidence="8">
    <location>
        <begin position="89"/>
        <end position="103"/>
    </location>
</feature>
<dbReference type="EMBL" id="GAMC01010596">
    <property type="protein sequence ID" value="JAB95959.1"/>
    <property type="molecule type" value="mRNA"/>
</dbReference>
<feature type="domain" description="C2H2-type" evidence="9">
    <location>
        <begin position="374"/>
        <end position="401"/>
    </location>
</feature>
<feature type="domain" description="C2H2-type" evidence="9">
    <location>
        <begin position="254"/>
        <end position="277"/>
    </location>
</feature>
<evidence type="ECO:0000313" key="10">
    <source>
        <dbReference type="EMBL" id="CAD6999161.1"/>
    </source>
</evidence>
<feature type="domain" description="C2H2-type" evidence="9">
    <location>
        <begin position="346"/>
        <end position="373"/>
    </location>
</feature>
<evidence type="ECO:0000313" key="12">
    <source>
        <dbReference type="Proteomes" id="UP000606786"/>
    </source>
</evidence>
<evidence type="ECO:0000256" key="5">
    <source>
        <dbReference type="ARBA" id="ARBA00022833"/>
    </source>
</evidence>
<feature type="compositionally biased region" description="Polar residues" evidence="8">
    <location>
        <begin position="505"/>
        <end position="519"/>
    </location>
</feature>